<evidence type="ECO:0000256" key="1">
    <source>
        <dbReference type="SAM" id="SignalP"/>
    </source>
</evidence>
<protein>
    <submittedName>
        <fullName evidence="2">Uncharacterized protein</fullName>
    </submittedName>
</protein>
<accession>A0A7R9K0Q1</accession>
<evidence type="ECO:0000313" key="2">
    <source>
        <dbReference type="EMBL" id="CAD7597250.1"/>
    </source>
</evidence>
<dbReference type="EMBL" id="OE841817">
    <property type="protein sequence ID" value="CAD7597250.1"/>
    <property type="molecule type" value="Genomic_DNA"/>
</dbReference>
<reference evidence="2" key="1">
    <citation type="submission" date="2020-11" db="EMBL/GenBank/DDBJ databases">
        <authorList>
            <person name="Tran Van P."/>
        </authorList>
    </citation>
    <scope>NUCLEOTIDE SEQUENCE</scope>
</reference>
<dbReference type="AlphaFoldDB" id="A0A7R9K0Q1"/>
<keyword evidence="1" id="KW-0732">Signal</keyword>
<organism evidence="2">
    <name type="scientific">Timema genevievae</name>
    <name type="common">Walking stick</name>
    <dbReference type="NCBI Taxonomy" id="629358"/>
    <lineage>
        <taxon>Eukaryota</taxon>
        <taxon>Metazoa</taxon>
        <taxon>Ecdysozoa</taxon>
        <taxon>Arthropoda</taxon>
        <taxon>Hexapoda</taxon>
        <taxon>Insecta</taxon>
        <taxon>Pterygota</taxon>
        <taxon>Neoptera</taxon>
        <taxon>Polyneoptera</taxon>
        <taxon>Phasmatodea</taxon>
        <taxon>Timematodea</taxon>
        <taxon>Timematoidea</taxon>
        <taxon>Timematidae</taxon>
        <taxon>Timema</taxon>
    </lineage>
</organism>
<gene>
    <name evidence="2" type="ORF">TGEB3V08_LOCUS6716</name>
</gene>
<proteinExistence type="predicted"/>
<name>A0A7R9K0Q1_TIMGE</name>
<feature type="signal peptide" evidence="1">
    <location>
        <begin position="1"/>
        <end position="18"/>
    </location>
</feature>
<feature type="chain" id="PRO_5031493265" evidence="1">
    <location>
        <begin position="19"/>
        <end position="151"/>
    </location>
</feature>
<sequence length="151" mass="16536">MLHQLALASALLLIGSNAFPLCEKAPPGHCDSEQFLGRYLKSSNPLTPKGGMIRIRPDTQGGEWDYAHFVWESNSPLFVRTSGGAHVLAHALLTVQVSAGALNWLIARTARPEGPEPQTYKHEPHRSANAITRRQLNSLPYRVQPISGPLP</sequence>